<dbReference type="EMBL" id="CP040078">
    <property type="protein sequence ID" value="QCP54538.1"/>
    <property type="molecule type" value="Genomic_DNA"/>
</dbReference>
<gene>
    <name evidence="1" type="ORF">FAZ95_37295</name>
</gene>
<dbReference type="Proteomes" id="UP000298656">
    <property type="component" value="Chromosome 2"/>
</dbReference>
<reference evidence="1 2" key="1">
    <citation type="submission" date="2019-05" db="EMBL/GenBank/DDBJ databases">
        <title>Burkholderia sp. DHOD12, isolated from subtropical forest soil.</title>
        <authorList>
            <person name="Gao Z.-H."/>
            <person name="Qiu L.-H."/>
        </authorList>
    </citation>
    <scope>NUCLEOTIDE SEQUENCE [LARGE SCALE GENOMIC DNA]</scope>
    <source>
        <strain evidence="1 2">DHOD12</strain>
    </source>
</reference>
<evidence type="ECO:0000313" key="1">
    <source>
        <dbReference type="EMBL" id="QCP54538.1"/>
    </source>
</evidence>
<dbReference type="AlphaFoldDB" id="A0A4P8IYN3"/>
<organism evidence="1 2">
    <name type="scientific">Trinickia violacea</name>
    <dbReference type="NCBI Taxonomy" id="2571746"/>
    <lineage>
        <taxon>Bacteria</taxon>
        <taxon>Pseudomonadati</taxon>
        <taxon>Pseudomonadota</taxon>
        <taxon>Betaproteobacteria</taxon>
        <taxon>Burkholderiales</taxon>
        <taxon>Burkholderiaceae</taxon>
        <taxon>Trinickia</taxon>
    </lineage>
</organism>
<name>A0A4P8IYN3_9BURK</name>
<dbReference type="KEGG" id="tvl:FAZ95_37295"/>
<keyword evidence="2" id="KW-1185">Reference proteome</keyword>
<sequence>MKAIQRAVRRPDRRRIDDSPEAVEARINAFIDRTCGWGSQAIKSELPDHIVVLAGPTKANPRFIGGFKVSRGRDVVIATGQSRCRDKPVAKRGFGSFLVLRRKAGNK</sequence>
<accession>A0A4P8IYN3</accession>
<proteinExistence type="predicted"/>
<dbReference type="RefSeq" id="WP_137337298.1">
    <property type="nucleotide sequence ID" value="NZ_CP040078.1"/>
</dbReference>
<protein>
    <submittedName>
        <fullName evidence="1">Uncharacterized protein</fullName>
    </submittedName>
</protein>
<evidence type="ECO:0000313" key="2">
    <source>
        <dbReference type="Proteomes" id="UP000298656"/>
    </source>
</evidence>